<reference evidence="2 3" key="1">
    <citation type="submission" date="2024-10" db="EMBL/GenBank/DDBJ databases">
        <title>The Natural Products Discovery Center: Release of the First 8490 Sequenced Strains for Exploring Actinobacteria Biosynthetic Diversity.</title>
        <authorList>
            <person name="Kalkreuter E."/>
            <person name="Kautsar S.A."/>
            <person name="Yang D."/>
            <person name="Bader C.D."/>
            <person name="Teijaro C.N."/>
            <person name="Fluegel L."/>
            <person name="Davis C.M."/>
            <person name="Simpson J.R."/>
            <person name="Lauterbach L."/>
            <person name="Steele A.D."/>
            <person name="Gui C."/>
            <person name="Meng S."/>
            <person name="Li G."/>
            <person name="Viehrig K."/>
            <person name="Ye F."/>
            <person name="Su P."/>
            <person name="Kiefer A.F."/>
            <person name="Nichols A."/>
            <person name="Cepeda A.J."/>
            <person name="Yan W."/>
            <person name="Fan B."/>
            <person name="Jiang Y."/>
            <person name="Adhikari A."/>
            <person name="Zheng C.-J."/>
            <person name="Schuster L."/>
            <person name="Cowan T.M."/>
            <person name="Smanski M.J."/>
            <person name="Chevrette M.G."/>
            <person name="De Carvalho L.P.S."/>
            <person name="Shen B."/>
        </authorList>
    </citation>
    <scope>NUCLEOTIDE SEQUENCE [LARGE SCALE GENOMIC DNA]</scope>
    <source>
        <strain evidence="2 3">NPDC093086</strain>
    </source>
</reference>
<evidence type="ECO:0000313" key="3">
    <source>
        <dbReference type="Proteomes" id="UP001617907"/>
    </source>
</evidence>
<keyword evidence="3" id="KW-1185">Reference proteome</keyword>
<dbReference type="EMBL" id="JBIVPC010000013">
    <property type="protein sequence ID" value="MFJ6039449.1"/>
    <property type="molecule type" value="Genomic_DNA"/>
</dbReference>
<sequence>MGDTAAWPLPTAVAGALDEETGLLVEDLDLAALEPVRQPLRVMAKSPVPDSTVPSQPAAGGNRWQQEQVAGRTSQPTSSPARPATTLRRRPDRPGHGALRIL</sequence>
<proteinExistence type="predicted"/>
<feature type="compositionally biased region" description="Polar residues" evidence="1">
    <location>
        <begin position="63"/>
        <end position="79"/>
    </location>
</feature>
<gene>
    <name evidence="2" type="ORF">ACIQFM_24710</name>
</gene>
<name>A0ABW8HFI0_9ACTN</name>
<dbReference type="Proteomes" id="UP001617907">
    <property type="component" value="Unassembled WGS sequence"/>
</dbReference>
<comment type="caution">
    <text evidence="2">The sequence shown here is derived from an EMBL/GenBank/DDBJ whole genome shotgun (WGS) entry which is preliminary data.</text>
</comment>
<dbReference type="RefSeq" id="WP_350891749.1">
    <property type="nucleotide sequence ID" value="NZ_JBEOTR010000022.1"/>
</dbReference>
<evidence type="ECO:0000313" key="2">
    <source>
        <dbReference type="EMBL" id="MFJ6039449.1"/>
    </source>
</evidence>
<evidence type="ECO:0000256" key="1">
    <source>
        <dbReference type="SAM" id="MobiDB-lite"/>
    </source>
</evidence>
<accession>A0ABW8HFI0</accession>
<feature type="region of interest" description="Disordered" evidence="1">
    <location>
        <begin position="40"/>
        <end position="102"/>
    </location>
</feature>
<protein>
    <recommendedName>
        <fullName evidence="4">Nudix hydrolase domain-containing protein</fullName>
    </recommendedName>
</protein>
<evidence type="ECO:0008006" key="4">
    <source>
        <dbReference type="Google" id="ProtNLM"/>
    </source>
</evidence>
<organism evidence="2 3">
    <name type="scientific">Streptomyces ardesiacus</name>
    <dbReference type="NCBI Taxonomy" id="285564"/>
    <lineage>
        <taxon>Bacteria</taxon>
        <taxon>Bacillati</taxon>
        <taxon>Actinomycetota</taxon>
        <taxon>Actinomycetes</taxon>
        <taxon>Kitasatosporales</taxon>
        <taxon>Streptomycetaceae</taxon>
        <taxon>Streptomyces</taxon>
    </lineage>
</organism>